<dbReference type="PANTHER" id="PTHR35506">
    <property type="entry name" value="OS02G0135600 PROTEIN"/>
    <property type="match status" value="1"/>
</dbReference>
<dbReference type="GeneID" id="103971706"/>
<dbReference type="AlphaFoldDB" id="A0A804L8B8"/>
<dbReference type="Proteomes" id="UP000012960">
    <property type="component" value="Unplaced"/>
</dbReference>
<dbReference type="OrthoDB" id="1891406at2759"/>
<accession>A0A804L8B8</accession>
<evidence type="ECO:0000313" key="2">
    <source>
        <dbReference type="Proteomes" id="UP000012960"/>
    </source>
</evidence>
<sequence length="326" mass="36024">MADKPSRALVIYGDGHAPLVASPHAHLHSFASRASCGFLSLRAPPDPNESENDRVIRELSQLLDAYDMYMKKYGNTDMNEDLKDSSVPTISKRFMDLRAAILTTCPDVGSFAANLGFSVLQISELIGQTPTGVEPPEVSDNLIRVFELLKLLGFSGGDVLEKYEFDLVILHIKPCDQLRDEKGSTVIKTDTDFLNKLVGGVMHAAQPGSKIACRLHFSIILGYGTVSDGDQNCSLILNSSAETSSDVLLLRPHQSYTMKSGNILTDIRHHHPMLIAQWQEGVTRQDTANKFGFEEFKERGGNFAILADRFLHEVAFKLWKAPKYGA</sequence>
<dbReference type="FunCoup" id="A0A804L8B8">
    <property type="interactions" value="2316"/>
</dbReference>
<dbReference type="Gramene" id="Ma11_t15880.1">
    <property type="protein sequence ID" value="Ma11_p15880.1"/>
    <property type="gene ID" value="Ma11_g15880"/>
</dbReference>
<dbReference type="InParanoid" id="A0A804L8B8"/>
<keyword evidence="2" id="KW-1185">Reference proteome</keyword>
<evidence type="ECO:0000313" key="1">
    <source>
        <dbReference type="EnsemblPlants" id="Ma11_p15880.1"/>
    </source>
</evidence>
<dbReference type="OMA" id="IRHHHPM"/>
<dbReference type="EnsemblPlants" id="Ma11_t15880.1">
    <property type="protein sequence ID" value="Ma11_p15880.1"/>
    <property type="gene ID" value="Ma11_g15880"/>
</dbReference>
<proteinExistence type="predicted"/>
<dbReference type="PANTHER" id="PTHR35506:SF1">
    <property type="entry name" value="OS02G0135600 PROTEIN"/>
    <property type="match status" value="1"/>
</dbReference>
<name>A0A804L8B8_MUSAM</name>
<reference evidence="1" key="1">
    <citation type="submission" date="2021-05" db="UniProtKB">
        <authorList>
            <consortium name="EnsemblPlants"/>
        </authorList>
    </citation>
    <scope>IDENTIFICATION</scope>
    <source>
        <strain evidence="1">subsp. malaccensis</strain>
    </source>
</reference>
<organism evidence="1 2">
    <name type="scientific">Musa acuminata subsp. malaccensis</name>
    <name type="common">Wild banana</name>
    <name type="synonym">Musa malaccensis</name>
    <dbReference type="NCBI Taxonomy" id="214687"/>
    <lineage>
        <taxon>Eukaryota</taxon>
        <taxon>Viridiplantae</taxon>
        <taxon>Streptophyta</taxon>
        <taxon>Embryophyta</taxon>
        <taxon>Tracheophyta</taxon>
        <taxon>Spermatophyta</taxon>
        <taxon>Magnoliopsida</taxon>
        <taxon>Liliopsida</taxon>
        <taxon>Zingiberales</taxon>
        <taxon>Musaceae</taxon>
        <taxon>Musa</taxon>
    </lineage>
</organism>
<protein>
    <submittedName>
        <fullName evidence="1">Uncharacterized protein</fullName>
    </submittedName>
</protein>